<name>A0AAE3IS99_9BACI</name>
<accession>A0AAE3IS99</accession>
<protein>
    <submittedName>
        <fullName evidence="2">YppG family protein</fullName>
    </submittedName>
</protein>
<evidence type="ECO:0000256" key="1">
    <source>
        <dbReference type="SAM" id="MobiDB-lite"/>
    </source>
</evidence>
<comment type="caution">
    <text evidence="2">The sequence shown here is derived from an EMBL/GenBank/DDBJ whole genome shotgun (WGS) entry which is preliminary data.</text>
</comment>
<proteinExistence type="predicted"/>
<dbReference type="EMBL" id="JAOUSF010000003">
    <property type="protein sequence ID" value="MCU9613546.1"/>
    <property type="molecule type" value="Genomic_DNA"/>
</dbReference>
<dbReference type="Pfam" id="PF14179">
    <property type="entry name" value="YppG"/>
    <property type="match status" value="1"/>
</dbReference>
<keyword evidence="3" id="KW-1185">Reference proteome</keyword>
<sequence>MFYFNGRPPRRQPYSPFNSRSQHPTATPFISFFKNEDGQWDIDKITKSINQANKLVGELNPLIKQFSSFIKK</sequence>
<feature type="region of interest" description="Disordered" evidence="1">
    <location>
        <begin position="1"/>
        <end position="23"/>
    </location>
</feature>
<organism evidence="2 3">
    <name type="scientific">Perspicuibacillus lycopersici</name>
    <dbReference type="NCBI Taxonomy" id="1325689"/>
    <lineage>
        <taxon>Bacteria</taxon>
        <taxon>Bacillati</taxon>
        <taxon>Bacillota</taxon>
        <taxon>Bacilli</taxon>
        <taxon>Bacillales</taxon>
        <taxon>Bacillaceae</taxon>
        <taxon>Perspicuibacillus</taxon>
    </lineage>
</organism>
<dbReference type="Proteomes" id="UP001209318">
    <property type="component" value="Unassembled WGS sequence"/>
</dbReference>
<reference evidence="2" key="1">
    <citation type="submission" date="2022-10" db="EMBL/GenBank/DDBJ databases">
        <title>Description of Fervidibacillus gen. nov. in the family Fervidibacillaceae fam. nov. with two species, Fervidibacillus albus sp. nov., and Fervidibacillus halotolerans sp. nov., isolated from tidal flat sediments.</title>
        <authorList>
            <person name="Kwon K.K."/>
            <person name="Yang S.-H."/>
        </authorList>
    </citation>
    <scope>NUCLEOTIDE SEQUENCE</scope>
    <source>
        <strain evidence="2">JCM 19140</strain>
    </source>
</reference>
<dbReference type="AlphaFoldDB" id="A0AAE3IS99"/>
<evidence type="ECO:0000313" key="3">
    <source>
        <dbReference type="Proteomes" id="UP001209318"/>
    </source>
</evidence>
<dbReference type="InterPro" id="IPR025555">
    <property type="entry name" value="YppG"/>
</dbReference>
<dbReference type="RefSeq" id="WP_263072785.1">
    <property type="nucleotide sequence ID" value="NZ_JAOUSF010000003.1"/>
</dbReference>
<gene>
    <name evidence="2" type="ORF">OEV98_08240</name>
</gene>
<evidence type="ECO:0000313" key="2">
    <source>
        <dbReference type="EMBL" id="MCU9613546.1"/>
    </source>
</evidence>